<evidence type="ECO:0000256" key="1">
    <source>
        <dbReference type="SAM" id="MobiDB-lite"/>
    </source>
</evidence>
<gene>
    <name evidence="2" type="ORF">LCGC14_2128590</name>
</gene>
<accession>A0A0F9E234</accession>
<reference evidence="2" key="1">
    <citation type="journal article" date="2015" name="Nature">
        <title>Complex archaea that bridge the gap between prokaryotes and eukaryotes.</title>
        <authorList>
            <person name="Spang A."/>
            <person name="Saw J.H."/>
            <person name="Jorgensen S.L."/>
            <person name="Zaremba-Niedzwiedzka K."/>
            <person name="Martijn J."/>
            <person name="Lind A.E."/>
            <person name="van Eijk R."/>
            <person name="Schleper C."/>
            <person name="Guy L."/>
            <person name="Ettema T.J."/>
        </authorList>
    </citation>
    <scope>NUCLEOTIDE SEQUENCE</scope>
</reference>
<sequence>MSKPKQNIDDYTVGNFYPEALLVFVSIDENGDPIRNLSSAFTTIPDISDITDVQLSLGSTGKLGQFTVRINNANNKYFVADDMEMEIVNLKKGTVGTFVGSVDDTRTVIEEAAAVTTWENVQDFLNNEVFPRAYPDPPEGDDGQTYIVYQDGDDYKYKIISNNPETAGAQEPPKRGKASSNERLSLDEVPLKTKEVAELKKKVKHQSVFFEEYGGQLENGRCVFVPMQLMVCLLTRRFKDKNDSEDMIVAFTGFIDSVSEEYDGKASMLRIQGTDVSKLMHITQANMNPSLFERALPGGGQYKIWQNRFSGQQGWQIIKTLIMGGEDIEGQSVHGAGHFVYNAKYSPDSSTRGKTVEKSAILTGLKFQSTEWNNDVANDKLDKLFFSPGRVHIQILPFEVSPKGLRDLSVYKKIFGASFQNWQNEYRSHLEIANEVAQLSNYEFYADQFGDIWYHQPRFHNYHILTNDNPEVYVIRDEDITTYQFTESDKDVVSTIYVAGQPNYVEVIPQIMKMTGFYEDRSLLRKYGRRMMSLSHPYITDTRDCFYFAKSWMLRVNAGRFVGTITML</sequence>
<organism evidence="2">
    <name type="scientific">marine sediment metagenome</name>
    <dbReference type="NCBI Taxonomy" id="412755"/>
    <lineage>
        <taxon>unclassified sequences</taxon>
        <taxon>metagenomes</taxon>
        <taxon>ecological metagenomes</taxon>
    </lineage>
</organism>
<dbReference type="EMBL" id="LAZR01026647">
    <property type="protein sequence ID" value="KKL68078.1"/>
    <property type="molecule type" value="Genomic_DNA"/>
</dbReference>
<name>A0A0F9E234_9ZZZZ</name>
<protein>
    <submittedName>
        <fullName evidence="2">Uncharacterized protein</fullName>
    </submittedName>
</protein>
<comment type="caution">
    <text evidence="2">The sequence shown here is derived from an EMBL/GenBank/DDBJ whole genome shotgun (WGS) entry which is preliminary data.</text>
</comment>
<feature type="non-terminal residue" evidence="2">
    <location>
        <position position="568"/>
    </location>
</feature>
<feature type="region of interest" description="Disordered" evidence="1">
    <location>
        <begin position="164"/>
        <end position="185"/>
    </location>
</feature>
<dbReference type="AlphaFoldDB" id="A0A0F9E234"/>
<evidence type="ECO:0000313" key="2">
    <source>
        <dbReference type="EMBL" id="KKL68078.1"/>
    </source>
</evidence>
<proteinExistence type="predicted"/>